<evidence type="ECO:0000313" key="2">
    <source>
        <dbReference type="Proteomes" id="UP000251995"/>
    </source>
</evidence>
<name>A0A344UV22_9ACTN</name>
<protein>
    <submittedName>
        <fullName evidence="1">Uncharacterized protein</fullName>
    </submittedName>
</protein>
<dbReference type="KEGG" id="acij:JS278_01964"/>
<dbReference type="RefSeq" id="WP_114045020.1">
    <property type="nucleotide sequence ID" value="NZ_CP025198.1"/>
</dbReference>
<proteinExistence type="predicted"/>
<dbReference type="Proteomes" id="UP000251995">
    <property type="component" value="Chromosome"/>
</dbReference>
<evidence type="ECO:0000313" key="1">
    <source>
        <dbReference type="EMBL" id="AXE39120.1"/>
    </source>
</evidence>
<dbReference type="EMBL" id="CP025198">
    <property type="protein sequence ID" value="AXE39120.1"/>
    <property type="molecule type" value="Genomic_DNA"/>
</dbReference>
<reference evidence="1 2" key="1">
    <citation type="submission" date="2017-12" db="EMBL/GenBank/DDBJ databases">
        <title>The whole genome sequence of the Acidipropionibacterium virtanenii sp. nov. type strain JS278.</title>
        <authorList>
            <person name="Laine P."/>
            <person name="Deptula P."/>
            <person name="Varmanen P."/>
            <person name="Auvinen P."/>
        </authorList>
    </citation>
    <scope>NUCLEOTIDE SEQUENCE [LARGE SCALE GENOMIC DNA]</scope>
    <source>
        <strain evidence="1 2">JS278</strain>
    </source>
</reference>
<keyword evidence="2" id="KW-1185">Reference proteome</keyword>
<dbReference type="OrthoDB" id="4391631at2"/>
<dbReference type="AlphaFoldDB" id="A0A344UV22"/>
<organism evidence="1 2">
    <name type="scientific">Acidipropionibacterium virtanenii</name>
    <dbReference type="NCBI Taxonomy" id="2057246"/>
    <lineage>
        <taxon>Bacteria</taxon>
        <taxon>Bacillati</taxon>
        <taxon>Actinomycetota</taxon>
        <taxon>Actinomycetes</taxon>
        <taxon>Propionibacteriales</taxon>
        <taxon>Propionibacteriaceae</taxon>
        <taxon>Acidipropionibacterium</taxon>
    </lineage>
</organism>
<sequence>MNDEIELINDGDGLAVIGKLSAVDQFLDAEGLSSRDLGLHRLGTTLQATSGAMKVGSELAANSGRWVKLTRESAEAIRKYGLMKGSTSGVSRAVVYAKGQPQGIKSIVEFSSRAGTGIGSVLAGPADLALAASVMNQVAMQQTMDEITDYLVAIDQKVDDILRAQKDSVLAGMIGVGDVIEEAMTIRAEVGSVGDVTWSKVQGTTLAVAKTQAYALLQLEAQAEKLEKEQGISDLREMAPEVEEATKEWLAVLARCVQLQDAVAVLELDRVLEDSPEDLEQHRIGLKTTRRNRLEQITRDTGRLLDRIDAAATAGRSTWNVLQHPKDSGFVVTASNRIADNILSFCHPLGIEQDRSSMDSKGWMQAVAEVKDKAVETGANGVDQAKSVGRRLSSGVRAFREAVKDESD</sequence>
<accession>A0A344UV22</accession>
<gene>
    <name evidence="1" type="ORF">JS278_01964</name>
</gene>